<protein>
    <submittedName>
        <fullName evidence="9">MFS transporter</fullName>
    </submittedName>
</protein>
<feature type="transmembrane region" description="Helical" evidence="7">
    <location>
        <begin position="109"/>
        <end position="132"/>
    </location>
</feature>
<evidence type="ECO:0000313" key="9">
    <source>
        <dbReference type="EMBL" id="GCB93783.1"/>
    </source>
</evidence>
<dbReference type="SUPFAM" id="SSF103473">
    <property type="entry name" value="MFS general substrate transporter"/>
    <property type="match status" value="1"/>
</dbReference>
<dbReference type="RefSeq" id="WP_016576241.1">
    <property type="nucleotide sequence ID" value="NZ_BHXC01000007.1"/>
</dbReference>
<evidence type="ECO:0000256" key="5">
    <source>
        <dbReference type="ARBA" id="ARBA00022989"/>
    </source>
</evidence>
<comment type="subcellular location">
    <subcellularLocation>
        <location evidence="1">Cell membrane</location>
        <topology evidence="1">Multi-pass membrane protein</topology>
    </subcellularLocation>
</comment>
<keyword evidence="6 7" id="KW-0472">Membrane</keyword>
<feature type="transmembrane region" description="Helical" evidence="7">
    <location>
        <begin position="264"/>
        <end position="285"/>
    </location>
</feature>
<feature type="transmembrane region" description="Helical" evidence="7">
    <location>
        <begin position="323"/>
        <end position="345"/>
    </location>
</feature>
<feature type="transmembrane region" description="Helical" evidence="7">
    <location>
        <begin position="176"/>
        <end position="195"/>
    </location>
</feature>
<reference evidence="9 10" key="1">
    <citation type="journal article" date="2019" name="Microbiol. Resour. Announc.">
        <title>Draft Genome Sequence of the Most Traditional epsilon-Poly-l-Lysine Producer, Streptomyces albulus NBRC14147.</title>
        <authorList>
            <person name="Yamanaka K."/>
            <person name="Hamano Y."/>
        </authorList>
    </citation>
    <scope>NUCLEOTIDE SEQUENCE [LARGE SCALE GENOMIC DNA]</scope>
    <source>
        <strain evidence="9 10">NBRC 14147</strain>
    </source>
</reference>
<sequence>MAPPTLLDRIGIPKALVFGYLGVLLFMVGDGVESGFIAPFMADHGAGTEVRASYVITAYGVTVMLASWLSGALSDLWGPRRVMQLGLAVWIVFDVLYLTLALGPQNYPLMLLFYGLRGFGYPLFAFGFLVWITATAPAARMGTAVGWFYVAFTGGLPTLGSLVAGATNPWFGPMGTLWIALGIIALGGVCCLLGVRERTGFARLAPPGVNPVQSLLSSLSIAWTHPKVAVGCVVRIINTAPEFGFLVFLPTFFGKELGFGEGRWLTLLAVIYGTNVFCNLLFGVIGDKIGWRRTIATFGGLGCAVTTLALYFVPLAVGPHYGVALGVGMLYGVTLAGFVPISALVPALAPENKGGAMALLNLGAGGAAFVGPAIVSVFLDPLGPAGVVLIFAGLYVVAAVLTLYLKPTEVRGSEAPEGASPVAVARS</sequence>
<keyword evidence="2" id="KW-0813">Transport</keyword>
<dbReference type="InterPro" id="IPR011701">
    <property type="entry name" value="MFS"/>
</dbReference>
<feature type="domain" description="Major facilitator superfamily (MFS) profile" evidence="8">
    <location>
        <begin position="15"/>
        <end position="410"/>
    </location>
</feature>
<feature type="transmembrane region" description="Helical" evidence="7">
    <location>
        <begin position="297"/>
        <end position="317"/>
    </location>
</feature>
<keyword evidence="3" id="KW-1003">Cell membrane</keyword>
<feature type="transmembrane region" description="Helical" evidence="7">
    <location>
        <begin position="357"/>
        <end position="379"/>
    </location>
</feature>
<dbReference type="InterPro" id="IPR020846">
    <property type="entry name" value="MFS_dom"/>
</dbReference>
<feature type="transmembrane region" description="Helical" evidence="7">
    <location>
        <begin position="85"/>
        <end position="103"/>
    </location>
</feature>
<gene>
    <name evidence="9" type="ORF">SALB_06569</name>
</gene>
<evidence type="ECO:0000256" key="1">
    <source>
        <dbReference type="ARBA" id="ARBA00004651"/>
    </source>
</evidence>
<feature type="transmembrane region" description="Helical" evidence="7">
    <location>
        <begin position="385"/>
        <end position="405"/>
    </location>
</feature>
<evidence type="ECO:0000256" key="2">
    <source>
        <dbReference type="ARBA" id="ARBA00022448"/>
    </source>
</evidence>
<dbReference type="PANTHER" id="PTHR23517:SF13">
    <property type="entry name" value="MAJOR FACILITATOR SUPERFAMILY MFS_1"/>
    <property type="match status" value="1"/>
</dbReference>
<dbReference type="InterPro" id="IPR004748">
    <property type="entry name" value="Polyol_permease-like"/>
</dbReference>
<evidence type="ECO:0000256" key="3">
    <source>
        <dbReference type="ARBA" id="ARBA00022475"/>
    </source>
</evidence>
<evidence type="ECO:0000256" key="6">
    <source>
        <dbReference type="ARBA" id="ARBA00023136"/>
    </source>
</evidence>
<proteinExistence type="predicted"/>
<dbReference type="PANTHER" id="PTHR23517">
    <property type="entry name" value="RESISTANCE PROTEIN MDTM, PUTATIVE-RELATED-RELATED"/>
    <property type="match status" value="1"/>
</dbReference>
<dbReference type="EMBL" id="BHXC01000007">
    <property type="protein sequence ID" value="GCB93783.1"/>
    <property type="molecule type" value="Genomic_DNA"/>
</dbReference>
<accession>A0A401R837</accession>
<dbReference type="InterPro" id="IPR036259">
    <property type="entry name" value="MFS_trans_sf"/>
</dbReference>
<dbReference type="CDD" id="cd17337">
    <property type="entry name" value="MFS_CsbX"/>
    <property type="match status" value="1"/>
</dbReference>
<feature type="transmembrane region" description="Helical" evidence="7">
    <location>
        <begin position="52"/>
        <end position="73"/>
    </location>
</feature>
<dbReference type="PROSITE" id="PS50850">
    <property type="entry name" value="MFS"/>
    <property type="match status" value="1"/>
</dbReference>
<dbReference type="GO" id="GO:0005886">
    <property type="term" value="C:plasma membrane"/>
    <property type="evidence" value="ECO:0007669"/>
    <property type="project" value="UniProtKB-SubCell"/>
</dbReference>
<keyword evidence="4 7" id="KW-0812">Transmembrane</keyword>
<feature type="transmembrane region" description="Helical" evidence="7">
    <location>
        <begin position="144"/>
        <end position="164"/>
    </location>
</feature>
<evidence type="ECO:0000256" key="7">
    <source>
        <dbReference type="SAM" id="Phobius"/>
    </source>
</evidence>
<dbReference type="Gene3D" id="1.20.1250.20">
    <property type="entry name" value="MFS general substrate transporter like domains"/>
    <property type="match status" value="2"/>
</dbReference>
<name>A0A401R837_STRNR</name>
<dbReference type="GO" id="GO:0022857">
    <property type="term" value="F:transmembrane transporter activity"/>
    <property type="evidence" value="ECO:0007669"/>
    <property type="project" value="InterPro"/>
</dbReference>
<feature type="transmembrane region" description="Helical" evidence="7">
    <location>
        <begin position="228"/>
        <end position="252"/>
    </location>
</feature>
<dbReference type="AlphaFoldDB" id="A0A401R837"/>
<dbReference type="NCBIfam" id="TIGR00897">
    <property type="entry name" value="2A0118"/>
    <property type="match status" value="1"/>
</dbReference>
<dbReference type="InterPro" id="IPR050171">
    <property type="entry name" value="MFS_Transporters"/>
</dbReference>
<dbReference type="Proteomes" id="UP000288351">
    <property type="component" value="Unassembled WGS sequence"/>
</dbReference>
<keyword evidence="5 7" id="KW-1133">Transmembrane helix</keyword>
<organism evidence="9 10">
    <name type="scientific">Streptomyces noursei</name>
    <name type="common">Streptomyces albulus</name>
    <dbReference type="NCBI Taxonomy" id="1971"/>
    <lineage>
        <taxon>Bacteria</taxon>
        <taxon>Bacillati</taxon>
        <taxon>Actinomycetota</taxon>
        <taxon>Actinomycetes</taxon>
        <taxon>Kitasatosporales</taxon>
        <taxon>Streptomycetaceae</taxon>
        <taxon>Streptomyces</taxon>
    </lineage>
</organism>
<feature type="transmembrane region" description="Helical" evidence="7">
    <location>
        <begin position="12"/>
        <end position="32"/>
    </location>
</feature>
<evidence type="ECO:0000256" key="4">
    <source>
        <dbReference type="ARBA" id="ARBA00022692"/>
    </source>
</evidence>
<evidence type="ECO:0000313" key="10">
    <source>
        <dbReference type="Proteomes" id="UP000288351"/>
    </source>
</evidence>
<comment type="caution">
    <text evidence="9">The sequence shown here is derived from an EMBL/GenBank/DDBJ whole genome shotgun (WGS) entry which is preliminary data.</text>
</comment>
<dbReference type="Pfam" id="PF07690">
    <property type="entry name" value="MFS_1"/>
    <property type="match status" value="1"/>
</dbReference>
<evidence type="ECO:0000259" key="8">
    <source>
        <dbReference type="PROSITE" id="PS50850"/>
    </source>
</evidence>